<feature type="non-terminal residue" evidence="2">
    <location>
        <position position="87"/>
    </location>
</feature>
<evidence type="ECO:0000313" key="2">
    <source>
        <dbReference type="EMBL" id="GAG83340.1"/>
    </source>
</evidence>
<dbReference type="GO" id="GO:0005524">
    <property type="term" value="F:ATP binding"/>
    <property type="evidence" value="ECO:0007669"/>
    <property type="project" value="InterPro"/>
</dbReference>
<dbReference type="EMBL" id="BART01012627">
    <property type="protein sequence ID" value="GAG83340.1"/>
    <property type="molecule type" value="Genomic_DNA"/>
</dbReference>
<comment type="caution">
    <text evidence="2">The sequence shown here is derived from an EMBL/GenBank/DDBJ whole genome shotgun (WGS) entry which is preliminary data.</text>
</comment>
<dbReference type="GO" id="GO:0006419">
    <property type="term" value="P:alanyl-tRNA aminoacylation"/>
    <property type="evidence" value="ECO:0007669"/>
    <property type="project" value="InterPro"/>
</dbReference>
<dbReference type="Pfam" id="PF01411">
    <property type="entry name" value="tRNA-synt_2c"/>
    <property type="match status" value="1"/>
</dbReference>
<dbReference type="SUPFAM" id="SSF50447">
    <property type="entry name" value="Translation proteins"/>
    <property type="match status" value="1"/>
</dbReference>
<evidence type="ECO:0000259" key="1">
    <source>
        <dbReference type="Pfam" id="PF01411"/>
    </source>
</evidence>
<dbReference type="GO" id="GO:0004813">
    <property type="term" value="F:alanine-tRNA ligase activity"/>
    <property type="evidence" value="ECO:0007669"/>
    <property type="project" value="InterPro"/>
</dbReference>
<name>X1AL68_9ZZZZ</name>
<gene>
    <name evidence="2" type="ORF">S01H4_26251</name>
</gene>
<reference evidence="2" key="1">
    <citation type="journal article" date="2014" name="Front. Microbiol.">
        <title>High frequency of phylogenetically diverse reductive dehalogenase-homologous genes in deep subseafloor sedimentary metagenomes.</title>
        <authorList>
            <person name="Kawai M."/>
            <person name="Futagami T."/>
            <person name="Toyoda A."/>
            <person name="Takaki Y."/>
            <person name="Nishi S."/>
            <person name="Hori S."/>
            <person name="Arai W."/>
            <person name="Tsubouchi T."/>
            <person name="Morono Y."/>
            <person name="Uchiyama I."/>
            <person name="Ito T."/>
            <person name="Fujiyama A."/>
            <person name="Inagaki F."/>
            <person name="Takami H."/>
        </authorList>
    </citation>
    <scope>NUCLEOTIDE SEQUENCE</scope>
    <source>
        <strain evidence="2">Expedition CK06-06</strain>
    </source>
</reference>
<dbReference type="InterPro" id="IPR009000">
    <property type="entry name" value="Transl_B-barrel_sf"/>
</dbReference>
<dbReference type="Gene3D" id="2.40.30.130">
    <property type="match status" value="1"/>
</dbReference>
<dbReference type="InterPro" id="IPR018164">
    <property type="entry name" value="Ala-tRNA-synth_IIc_N"/>
</dbReference>
<feature type="domain" description="Alanyl-tRNA synthetase class IIc N-terminal" evidence="1">
    <location>
        <begin position="13"/>
        <end position="85"/>
    </location>
</feature>
<accession>X1AL68</accession>
<protein>
    <recommendedName>
        <fullName evidence="1">Alanyl-tRNA synthetase class IIc N-terminal domain-containing protein</fullName>
    </recommendedName>
</protein>
<sequence>MTDDTPIFWSSPYQKEISAKIVEVNETELRFDQALFYPGGGGQPHDLGNMIYKEYTLPIIEVYAIEGEIWHKIDKKETIDFQVDEDV</sequence>
<organism evidence="2">
    <name type="scientific">marine sediment metagenome</name>
    <dbReference type="NCBI Taxonomy" id="412755"/>
    <lineage>
        <taxon>unclassified sequences</taxon>
        <taxon>metagenomes</taxon>
        <taxon>ecological metagenomes</taxon>
    </lineage>
</organism>
<dbReference type="AlphaFoldDB" id="X1AL68"/>
<proteinExistence type="predicted"/>